<dbReference type="AlphaFoldDB" id="A0A1M6S2L2"/>
<keyword evidence="1" id="KW-0812">Transmembrane</keyword>
<feature type="transmembrane region" description="Helical" evidence="1">
    <location>
        <begin position="312"/>
        <end position="331"/>
    </location>
</feature>
<dbReference type="SUPFAM" id="SSF81442">
    <property type="entry name" value="Cytochrome c oxidase subunit I-like"/>
    <property type="match status" value="1"/>
</dbReference>
<keyword evidence="3" id="KW-1185">Reference proteome</keyword>
<accession>A0A1M6S2L2</accession>
<feature type="transmembrane region" description="Helical" evidence="1">
    <location>
        <begin position="280"/>
        <end position="300"/>
    </location>
</feature>
<dbReference type="RefSeq" id="WP_079653990.1">
    <property type="nucleotide sequence ID" value="NZ_LT670846.1"/>
</dbReference>
<name>A0A1M6S2L2_9AQUI</name>
<dbReference type="Proteomes" id="UP000189810">
    <property type="component" value="Chromosome I"/>
</dbReference>
<feature type="transmembrane region" description="Helical" evidence="1">
    <location>
        <begin position="250"/>
        <end position="268"/>
    </location>
</feature>
<feature type="transmembrane region" description="Helical" evidence="1">
    <location>
        <begin position="146"/>
        <end position="166"/>
    </location>
</feature>
<dbReference type="InterPro" id="IPR036927">
    <property type="entry name" value="Cyt_c_oxase-like_su1_sf"/>
</dbReference>
<evidence type="ECO:0000313" key="3">
    <source>
        <dbReference type="Proteomes" id="UP000189810"/>
    </source>
</evidence>
<reference evidence="2 3" key="1">
    <citation type="submission" date="2016-11" db="EMBL/GenBank/DDBJ databases">
        <authorList>
            <person name="Jaros S."/>
            <person name="Januszkiewicz K."/>
            <person name="Wedrychowicz H."/>
        </authorList>
    </citation>
    <scope>NUCLEOTIDE SEQUENCE [LARGE SCALE GENOMIC DNA]</scope>
    <source>
        <strain evidence="2 3">DSM 19557</strain>
    </source>
</reference>
<feature type="transmembrane region" description="Helical" evidence="1">
    <location>
        <begin position="39"/>
        <end position="64"/>
    </location>
</feature>
<organism evidence="2 3">
    <name type="scientific">Thermocrinis minervae</name>
    <dbReference type="NCBI Taxonomy" id="381751"/>
    <lineage>
        <taxon>Bacteria</taxon>
        <taxon>Pseudomonadati</taxon>
        <taxon>Aquificota</taxon>
        <taxon>Aquificia</taxon>
        <taxon>Aquificales</taxon>
        <taxon>Aquificaceae</taxon>
        <taxon>Thermocrinis</taxon>
    </lineage>
</organism>
<proteinExistence type="predicted"/>
<feature type="transmembrane region" description="Helical" evidence="1">
    <location>
        <begin position="382"/>
        <end position="408"/>
    </location>
</feature>
<feature type="transmembrane region" description="Helical" evidence="1">
    <location>
        <begin position="343"/>
        <end position="362"/>
    </location>
</feature>
<protein>
    <submittedName>
        <fullName evidence="2">Heme/copper-type cytochrome/quinol oxidase, subunit 1</fullName>
    </submittedName>
</protein>
<feature type="transmembrane region" description="Helical" evidence="1">
    <location>
        <begin position="186"/>
        <end position="204"/>
    </location>
</feature>
<sequence>MERKLFLLAITSLGVGGFLAFVVAMARTPGVYKYFPPNYFYHALVGHVDLAIVVFLLTFTMVLWQRYYQTVPRFSYYLALAGFFLIAAAALAGQGKAVSNNYLPTIVHPLFFLGAGSFFAGFWIATLSTLPRAMKDISSTYPEKHTLSLTVALSFLMLVAFLLSTFKTGSHDEVYLFYERLYWAPGHIHQYINGALLLFCWYYLSKKDIKIDKLRWVSVSFLLFGSLLALVPVLFQDPVSREAKVFTEVAYAVGLGIPMFVHAFFILKEAGLKPEGLHKTGLLLSMSLYFLGIAIAYMGFGQDLRVPAHYHGAVTSLTLSLMILSYDYLVGEGKRIKLSLSKLQTIMYGVGMILFVLGLYFAGKRHAPRKTYGTAYTDDPFVLFSLALMGVGTLLAVISGIIFVVYVLKKSLEVSDHGR</sequence>
<dbReference type="STRING" id="381751.SAMN05444391_0853"/>
<dbReference type="EMBL" id="LT670846">
    <property type="protein sequence ID" value="SHK38911.1"/>
    <property type="molecule type" value="Genomic_DNA"/>
</dbReference>
<feature type="transmembrane region" description="Helical" evidence="1">
    <location>
        <begin position="5"/>
        <end position="27"/>
    </location>
</feature>
<keyword evidence="1" id="KW-1133">Transmembrane helix</keyword>
<feature type="transmembrane region" description="Helical" evidence="1">
    <location>
        <begin position="216"/>
        <end position="235"/>
    </location>
</feature>
<gene>
    <name evidence="2" type="ORF">SAMN05444391_0853</name>
</gene>
<keyword evidence="1" id="KW-0472">Membrane</keyword>
<dbReference type="OrthoDB" id="11275at2"/>
<feature type="transmembrane region" description="Helical" evidence="1">
    <location>
        <begin position="76"/>
        <end position="94"/>
    </location>
</feature>
<dbReference type="Gene3D" id="1.20.210.10">
    <property type="entry name" value="Cytochrome c oxidase-like, subunit I domain"/>
    <property type="match status" value="1"/>
</dbReference>
<evidence type="ECO:0000256" key="1">
    <source>
        <dbReference type="SAM" id="Phobius"/>
    </source>
</evidence>
<evidence type="ECO:0000313" key="2">
    <source>
        <dbReference type="EMBL" id="SHK38911.1"/>
    </source>
</evidence>
<feature type="transmembrane region" description="Helical" evidence="1">
    <location>
        <begin position="106"/>
        <end position="125"/>
    </location>
</feature>